<dbReference type="AlphaFoldDB" id="A0AAW0PCZ7"/>
<proteinExistence type="predicted"/>
<gene>
    <name evidence="1" type="ORF">WMY93_008735</name>
</gene>
<reference evidence="2" key="1">
    <citation type="submission" date="2024-04" db="EMBL/GenBank/DDBJ databases">
        <title>Salinicola lusitanus LLJ914,a marine bacterium isolated from the Okinawa Trough.</title>
        <authorList>
            <person name="Li J."/>
        </authorList>
    </citation>
    <scope>NUCLEOTIDE SEQUENCE [LARGE SCALE GENOMIC DNA]</scope>
</reference>
<sequence>MSSHKQSTVSVPHSTPHTAAILVHIAWLPHASTTALLSCNVIHITPVFSLSPTHSSKSYSSTFKSIHNLAPPISQNSSMSPHTHVHSGPPPPYSLLSLLPVSAPWGAGPSVALLPISGTHPP</sequence>
<organism evidence="1 2">
    <name type="scientific">Mugilogobius chulae</name>
    <name type="common">yellowstripe goby</name>
    <dbReference type="NCBI Taxonomy" id="88201"/>
    <lineage>
        <taxon>Eukaryota</taxon>
        <taxon>Metazoa</taxon>
        <taxon>Chordata</taxon>
        <taxon>Craniata</taxon>
        <taxon>Vertebrata</taxon>
        <taxon>Euteleostomi</taxon>
        <taxon>Actinopterygii</taxon>
        <taxon>Neopterygii</taxon>
        <taxon>Teleostei</taxon>
        <taxon>Neoteleostei</taxon>
        <taxon>Acanthomorphata</taxon>
        <taxon>Gobiaria</taxon>
        <taxon>Gobiiformes</taxon>
        <taxon>Gobioidei</taxon>
        <taxon>Gobiidae</taxon>
        <taxon>Gobionellinae</taxon>
        <taxon>Mugilogobius</taxon>
    </lineage>
</organism>
<evidence type="ECO:0000313" key="2">
    <source>
        <dbReference type="Proteomes" id="UP001460270"/>
    </source>
</evidence>
<comment type="caution">
    <text evidence="1">The sequence shown here is derived from an EMBL/GenBank/DDBJ whole genome shotgun (WGS) entry which is preliminary data.</text>
</comment>
<dbReference type="EMBL" id="JBBPFD010000006">
    <property type="protein sequence ID" value="KAK7921833.1"/>
    <property type="molecule type" value="Genomic_DNA"/>
</dbReference>
<dbReference type="Proteomes" id="UP001460270">
    <property type="component" value="Unassembled WGS sequence"/>
</dbReference>
<keyword evidence="2" id="KW-1185">Reference proteome</keyword>
<name>A0AAW0PCZ7_9GOBI</name>
<protein>
    <submittedName>
        <fullName evidence="1">Uncharacterized protein</fullName>
    </submittedName>
</protein>
<accession>A0AAW0PCZ7</accession>
<evidence type="ECO:0000313" key="1">
    <source>
        <dbReference type="EMBL" id="KAK7921833.1"/>
    </source>
</evidence>